<dbReference type="Pfam" id="PF00773">
    <property type="entry name" value="RNB"/>
    <property type="match status" value="1"/>
</dbReference>
<dbReference type="GO" id="GO:0003723">
    <property type="term" value="F:RNA binding"/>
    <property type="evidence" value="ECO:0007669"/>
    <property type="project" value="InterPro"/>
</dbReference>
<dbReference type="Gene3D" id="3.40.50.300">
    <property type="entry name" value="P-loop containing nucleotide triphosphate hydrolases"/>
    <property type="match status" value="2"/>
</dbReference>
<dbReference type="Pfam" id="PF13087">
    <property type="entry name" value="AAA_12"/>
    <property type="match status" value="1"/>
</dbReference>
<keyword evidence="5" id="KW-0067">ATP-binding</keyword>
<evidence type="ECO:0000256" key="1">
    <source>
        <dbReference type="ARBA" id="ARBA00007913"/>
    </source>
</evidence>
<dbReference type="Pfam" id="PF25049">
    <property type="entry name" value="OB_HELZ2"/>
    <property type="match status" value="1"/>
</dbReference>
<feature type="compositionally biased region" description="Acidic residues" evidence="6">
    <location>
        <begin position="21"/>
        <end position="31"/>
    </location>
</feature>
<feature type="region of interest" description="Disordered" evidence="6">
    <location>
        <begin position="1"/>
        <end position="32"/>
    </location>
</feature>
<dbReference type="InterPro" id="IPR001900">
    <property type="entry name" value="RNase_II/R"/>
</dbReference>
<comment type="similarity">
    <text evidence="1">Belongs to the DNA2/NAM7 helicase family.</text>
</comment>
<dbReference type="PROSITE" id="PS01175">
    <property type="entry name" value="RIBONUCLEASE_II"/>
    <property type="match status" value="1"/>
</dbReference>
<keyword evidence="3" id="KW-0378">Hydrolase</keyword>
<evidence type="ECO:0000256" key="4">
    <source>
        <dbReference type="ARBA" id="ARBA00022806"/>
    </source>
</evidence>
<evidence type="ECO:0000256" key="5">
    <source>
        <dbReference type="ARBA" id="ARBA00022840"/>
    </source>
</evidence>
<dbReference type="SUPFAM" id="SSF50249">
    <property type="entry name" value="Nucleic acid-binding proteins"/>
    <property type="match status" value="1"/>
</dbReference>
<dbReference type="InterPro" id="IPR041679">
    <property type="entry name" value="DNA2/NAM7-like_C"/>
</dbReference>
<reference evidence="8" key="1">
    <citation type="submission" date="2018-11" db="EMBL/GenBank/DDBJ databases">
        <authorList>
            <person name="Alioto T."/>
            <person name="Alioto T."/>
        </authorList>
    </citation>
    <scope>NUCLEOTIDE SEQUENCE</scope>
</reference>
<keyword evidence="4" id="KW-0347">Helicase</keyword>
<evidence type="ECO:0000256" key="3">
    <source>
        <dbReference type="ARBA" id="ARBA00022801"/>
    </source>
</evidence>
<dbReference type="EMBL" id="UYJE01008379">
    <property type="protein sequence ID" value="VDI63499.1"/>
    <property type="molecule type" value="Genomic_DNA"/>
</dbReference>
<dbReference type="Pfam" id="PF13086">
    <property type="entry name" value="AAA_11"/>
    <property type="match status" value="1"/>
</dbReference>
<dbReference type="InterPro" id="IPR012340">
    <property type="entry name" value="NA-bd_OB-fold"/>
</dbReference>
<dbReference type="InterPro" id="IPR047187">
    <property type="entry name" value="SF1_C_Upf1"/>
</dbReference>
<dbReference type="PANTHER" id="PTHR43788:SF16">
    <property type="entry name" value="HELICASE WITH ZINC FINGER 2"/>
    <property type="match status" value="1"/>
</dbReference>
<dbReference type="InterPro" id="IPR050534">
    <property type="entry name" value="Coronavir_polyprotein_1ab"/>
</dbReference>
<evidence type="ECO:0000256" key="6">
    <source>
        <dbReference type="SAM" id="MobiDB-lite"/>
    </source>
</evidence>
<dbReference type="PANTHER" id="PTHR43788">
    <property type="entry name" value="DNA2/NAM7 HELICASE FAMILY MEMBER"/>
    <property type="match status" value="1"/>
</dbReference>
<evidence type="ECO:0000313" key="8">
    <source>
        <dbReference type="EMBL" id="VDI63499.1"/>
    </source>
</evidence>
<dbReference type="GO" id="GO:0043139">
    <property type="term" value="F:5'-3' DNA helicase activity"/>
    <property type="evidence" value="ECO:0007669"/>
    <property type="project" value="TreeGrafter"/>
</dbReference>
<accession>A0A8B6GGD8</accession>
<name>A0A8B6GGD8_MYTGA</name>
<dbReference type="SMART" id="SM00955">
    <property type="entry name" value="RNB"/>
    <property type="match status" value="1"/>
</dbReference>
<sequence>MDDSDDDFPLPGIESLHANREDEDSENDSFSDIDLYYSDNSIDEKSDTSIIYSRESVNPAIPEHITEIENLNEDPNSIPAHPDGTLIPKEENYRTHCVELELYYKGKENEKLCNKRDQYEYVCQICRKMDSQLSIQPGCSVFPQFFLIWIEALIKIGKIDIARKKVTYYLSLTTTQEDTDAVKSLVDQINTIEEERKHIEEKDVDSDNEYVKGSNYTGLKQQRLKTKEIKENYQRRKRHRPKREQKTVEYFTMSNSWTGSKAKKSMNSKNTRCSNECVSSTNLAETIQIPKGHEFSDVESDDEFDKTIGDNLIGSDDTSSDNKAGSDHEPIDYYEKSVEMYGKPHDNELIEQDVIKNGIILSEKYLDQISKSRHKKPSFQYEEFYETEKLKELCRRFPKQFKICTVKLEAAHKAICKNTDHSDSISEIEISGRSKIGRVFNEDEVCVEILKDEIDAYKRNNHIGPRLNDTVDMSKLNLKVYGKIRGVFKRIHHPNVKHPVFVCMLDESEYHLMIPVSKIIPKLHILDKNCTNNYQIDVYRYVTVKDELEHKELFTIKPGETKNYIFLVAMICWNDIYPRGAVVKILNAKSGLQSGIENLKFQHQVPTMYKKETIENLNLLLELDEPVLYKEDRKDLTSMEIFTIDPSNARDLDDALSIEELDDNYRVGVHIADVTSYIEKGSHIDIEAYERGTTYYPGQGLIPHHMLPSPLSTKLCSLIPGELRPSISVFFIFNKKDGLQKHFEIQRSHIKSTKQFSYREVQNIILKAETTIPDSLCKQIHGLFNLAKNQRINRLGSGLFYSAIAKHDEDEDFMDTREAHYLVEEFMILANNTIGKFLLKKFKDCIPLRVQLAPNAEHVKAWLESHKCYADLILKLQEIHPSPSLWPDRKISIDNTPTEKNELLMYQHWVWKKLLLAIEQKDYTSASQIIGCDELHPFSCLALDEWYEYQERAEYKCSGEIHTRQDGFHFTLGMFKYTHFTSPIRRYLDIIVHRLLHCALDNKNSCYTKNEVSEMCNYLNEVTRRAKKYQKQCRALRWGYKLIKEPQFFYGFVKTVSEKEVTVVYPGHRSLPKSSKTIQLNCLNAIKKPEFKTDTSNGRKILELTWKKRLYSFDGYTPIKKSGIKQDSYRLNPHGRGFFQQQRKWKVILENLTSAKGPKEKMKSLLKIINDIGLGNSRGNVDKLLDNVPSCYETERDVSSEVREGPITLQSCQFTMTFNHQQILPLQLSAESVKGVLIPQIEIFDMTKNVKHCFLHVKDPIKYLEQYATSPSKIKYSNVADYLRTWKPLVEMESALNAVKCSTATINDVPVKFLSQNGGKFSLSKEFCDQRNIDINKASLSVFLTKQESVDDENEEGIKEIASPDYLCIRCQILKSSFIDKQDLKMENVAPSDYFIWIAHAKIIKANVRKGKTDFIFRIHKDSKLIPPELMMEGSKRCSIEIIFKSSADQRIDAVLQCLNRATTLAQAIAKGTAIPKLDAVHNKLGLHTKPDCRYVGLFGNNKNQYNAIKRALTTSFSLIQGPPVTSLTYTGIKLVYLFNQINLKWKKLGNEKKQIIFCGPSNKSVDLVARWIMRKLKHNCPKMVRWYGTSIEDDAYPIPGKTQNSRGERSKADEYLREVSMHILIRELTKPYQKDIAAFDKDFKQNPDGVHFNDVIKYRSLISKAVNEEIKHHDVIFCTTAMATNPKLLKGTRGRIFQIIIDECGMCTEPESMAAIIATRAEQVVLIGDHKQLRPIVMSTEAAKLGLEKSLFERYAHKATLLTSQYRMNPEICAFASEQFYLNKLITEPSILWMTDIPLRTWINKDVPVIFCNIAGKEDYLPFDTEEGNEQSCSNQEEVQHVVKIFKHLVDEELINPEYINIMSQYNAQCTAIRKALKEEKFIRFNVNTVVASQGGEWDYVIISLVRSLPDYRIEPNPTLGWCKQNLGFITDEHQTNVALTRARKGLIVVGNKELLMCSKVWGSFINHYGRRGCVVDKEEFPPKRILKKKKRKCRKE</sequence>
<evidence type="ECO:0000259" key="7">
    <source>
        <dbReference type="SMART" id="SM00955"/>
    </source>
</evidence>
<comment type="caution">
    <text evidence="8">The sequence shown here is derived from an EMBL/GenBank/DDBJ whole genome shotgun (WGS) entry which is preliminary data.</text>
</comment>
<gene>
    <name evidence="8" type="ORF">MGAL_10B069379</name>
</gene>
<proteinExistence type="inferred from homology"/>
<dbReference type="OrthoDB" id="6287246at2759"/>
<dbReference type="InterPro" id="IPR041677">
    <property type="entry name" value="DNA2/NAM7_AAA_11"/>
</dbReference>
<dbReference type="GO" id="GO:0004540">
    <property type="term" value="F:RNA nuclease activity"/>
    <property type="evidence" value="ECO:0007669"/>
    <property type="project" value="InterPro"/>
</dbReference>
<organism evidence="8 9">
    <name type="scientific">Mytilus galloprovincialis</name>
    <name type="common">Mediterranean mussel</name>
    <dbReference type="NCBI Taxonomy" id="29158"/>
    <lineage>
        <taxon>Eukaryota</taxon>
        <taxon>Metazoa</taxon>
        <taxon>Spiralia</taxon>
        <taxon>Lophotrochozoa</taxon>
        <taxon>Mollusca</taxon>
        <taxon>Bivalvia</taxon>
        <taxon>Autobranchia</taxon>
        <taxon>Pteriomorphia</taxon>
        <taxon>Mytilida</taxon>
        <taxon>Mytiloidea</taxon>
        <taxon>Mytilidae</taxon>
        <taxon>Mytilinae</taxon>
        <taxon>Mytilus</taxon>
    </lineage>
</organism>
<dbReference type="InterPro" id="IPR056787">
    <property type="entry name" value="OB_HELZ2"/>
</dbReference>
<protein>
    <recommendedName>
        <fullName evidence="7">RNB domain-containing protein</fullName>
    </recommendedName>
</protein>
<dbReference type="InterPro" id="IPR022966">
    <property type="entry name" value="RNase_II/R_CS"/>
</dbReference>
<feature type="region of interest" description="Disordered" evidence="6">
    <location>
        <begin position="306"/>
        <end position="329"/>
    </location>
</feature>
<evidence type="ECO:0000256" key="2">
    <source>
        <dbReference type="ARBA" id="ARBA00022741"/>
    </source>
</evidence>
<dbReference type="SUPFAM" id="SSF52540">
    <property type="entry name" value="P-loop containing nucleoside triphosphate hydrolases"/>
    <property type="match status" value="1"/>
</dbReference>
<dbReference type="GO" id="GO:0005524">
    <property type="term" value="F:ATP binding"/>
    <property type="evidence" value="ECO:0007669"/>
    <property type="project" value="UniProtKB-KW"/>
</dbReference>
<feature type="domain" description="RNB" evidence="7">
    <location>
        <begin position="633"/>
        <end position="1002"/>
    </location>
</feature>
<dbReference type="CDD" id="cd18808">
    <property type="entry name" value="SF1_C_Upf1"/>
    <property type="match status" value="1"/>
</dbReference>
<dbReference type="FunFam" id="3.40.50.300:FF:000326">
    <property type="entry name" value="P-loop containing nucleoside triphosphate hydrolase"/>
    <property type="match status" value="1"/>
</dbReference>
<dbReference type="GO" id="GO:0016787">
    <property type="term" value="F:hydrolase activity"/>
    <property type="evidence" value="ECO:0007669"/>
    <property type="project" value="UniProtKB-KW"/>
</dbReference>
<evidence type="ECO:0000313" key="9">
    <source>
        <dbReference type="Proteomes" id="UP000596742"/>
    </source>
</evidence>
<dbReference type="InterPro" id="IPR027417">
    <property type="entry name" value="P-loop_NTPase"/>
</dbReference>
<keyword evidence="9" id="KW-1185">Reference proteome</keyword>
<keyword evidence="2" id="KW-0547">Nucleotide-binding</keyword>
<dbReference type="GO" id="GO:0005694">
    <property type="term" value="C:chromosome"/>
    <property type="evidence" value="ECO:0007669"/>
    <property type="project" value="UniProtKB-ARBA"/>
</dbReference>
<dbReference type="Proteomes" id="UP000596742">
    <property type="component" value="Unassembled WGS sequence"/>
</dbReference>